<dbReference type="Pfam" id="PF20160">
    <property type="entry name" value="C-JID"/>
    <property type="match status" value="1"/>
</dbReference>
<reference evidence="4" key="1">
    <citation type="submission" date="2018-02" db="EMBL/GenBank/DDBJ databases">
        <authorList>
            <person name="Cohen D.B."/>
            <person name="Kent A.D."/>
        </authorList>
    </citation>
    <scope>NUCLEOTIDE SEQUENCE</scope>
</reference>
<feature type="domain" description="C-JID" evidence="3">
    <location>
        <begin position="108"/>
        <end position="242"/>
    </location>
</feature>
<keyword evidence="2" id="KW-0677">Repeat</keyword>
<evidence type="ECO:0000256" key="1">
    <source>
        <dbReference type="ARBA" id="ARBA00022614"/>
    </source>
</evidence>
<keyword evidence="1" id="KW-0433">Leucine-rich repeat</keyword>
<organism evidence="4">
    <name type="scientific">Fagus sylvatica</name>
    <name type="common">Beechnut</name>
    <dbReference type="NCBI Taxonomy" id="28930"/>
    <lineage>
        <taxon>Eukaryota</taxon>
        <taxon>Viridiplantae</taxon>
        <taxon>Streptophyta</taxon>
        <taxon>Embryophyta</taxon>
        <taxon>Tracheophyta</taxon>
        <taxon>Spermatophyta</taxon>
        <taxon>Magnoliopsida</taxon>
        <taxon>eudicotyledons</taxon>
        <taxon>Gunneridae</taxon>
        <taxon>Pentapetalae</taxon>
        <taxon>rosids</taxon>
        <taxon>fabids</taxon>
        <taxon>Fagales</taxon>
        <taxon>Fagaceae</taxon>
        <taxon>Fagus</taxon>
    </lineage>
</organism>
<evidence type="ECO:0000259" key="3">
    <source>
        <dbReference type="Pfam" id="PF20160"/>
    </source>
</evidence>
<gene>
    <name evidence="4" type="ORF">FSB_LOCUS16331</name>
</gene>
<sequence length="277" mass="32168">MDALIWLRSTRLLEQLSRLFVLELEEGRYHLPRRFTSRRCPTGRNCLKDLEFNGMSRRVGILFNGICCLRWLKRPIPDSIQEHSYSGYESSTGRKEDGSRTAVQMIIPRLEIPRWLTYQSLGNSVNIELPPNSCSSKWMGLALCASFNAISSPSYAHEFGNPVKTFGLRAHVEVRDVYLHPPFEIFFNVKFAPNHIWLLYLSRDDWFATFNPKWIKIEVVFETYSENVWKCGAGLLYEQDMEEFHKTFAQCGGSSITTYEGWDGVHYEFENSLDPLL</sequence>
<evidence type="ECO:0000313" key="4">
    <source>
        <dbReference type="EMBL" id="SPC88449.1"/>
    </source>
</evidence>
<dbReference type="AlphaFoldDB" id="A0A2N9FNC8"/>
<name>A0A2N9FNC8_FAGSY</name>
<proteinExistence type="predicted"/>
<dbReference type="InterPro" id="IPR045344">
    <property type="entry name" value="C-JID"/>
</dbReference>
<evidence type="ECO:0000256" key="2">
    <source>
        <dbReference type="ARBA" id="ARBA00022737"/>
    </source>
</evidence>
<accession>A0A2N9FNC8</accession>
<dbReference type="EMBL" id="OIVN01000998">
    <property type="protein sequence ID" value="SPC88449.1"/>
    <property type="molecule type" value="Genomic_DNA"/>
</dbReference>
<protein>
    <recommendedName>
        <fullName evidence="3">C-JID domain-containing protein</fullName>
    </recommendedName>
</protein>